<evidence type="ECO:0000256" key="2">
    <source>
        <dbReference type="SAM" id="Phobius"/>
    </source>
</evidence>
<evidence type="ECO:0000256" key="1">
    <source>
        <dbReference type="SAM" id="MobiDB-lite"/>
    </source>
</evidence>
<name>A0A1I8BXT5_MELHA</name>
<dbReference type="AlphaFoldDB" id="A0A1I8BXT5"/>
<reference evidence="5" key="1">
    <citation type="submission" date="2016-11" db="UniProtKB">
        <authorList>
            <consortium name="WormBaseParasite"/>
        </authorList>
    </citation>
    <scope>IDENTIFICATION</scope>
</reference>
<dbReference type="PROSITE" id="PS50060">
    <property type="entry name" value="MAM_2"/>
    <property type="match status" value="1"/>
</dbReference>
<keyword evidence="2" id="KW-0812">Transmembrane</keyword>
<dbReference type="InterPro" id="IPR013320">
    <property type="entry name" value="ConA-like_dom_sf"/>
</dbReference>
<dbReference type="SUPFAM" id="SSF49899">
    <property type="entry name" value="Concanavalin A-like lectins/glucanases"/>
    <property type="match status" value="1"/>
</dbReference>
<dbReference type="Pfam" id="PF00629">
    <property type="entry name" value="MAM"/>
    <property type="match status" value="1"/>
</dbReference>
<feature type="domain" description="MAM" evidence="3">
    <location>
        <begin position="28"/>
        <end position="188"/>
    </location>
</feature>
<dbReference type="WBParaSite" id="MhA1_Contig76.frz3.gene11">
    <property type="protein sequence ID" value="MhA1_Contig76.frz3.gene11"/>
    <property type="gene ID" value="MhA1_Contig76.frz3.gene11"/>
</dbReference>
<evidence type="ECO:0000313" key="5">
    <source>
        <dbReference type="WBParaSite" id="MhA1_Contig76.frz3.gene11"/>
    </source>
</evidence>
<keyword evidence="2" id="KW-0472">Membrane</keyword>
<accession>A0A1I8BXT5</accession>
<dbReference type="Gene3D" id="2.60.120.200">
    <property type="match status" value="1"/>
</dbReference>
<dbReference type="InterPro" id="IPR000998">
    <property type="entry name" value="MAM_dom"/>
</dbReference>
<dbReference type="Proteomes" id="UP000095281">
    <property type="component" value="Unplaced"/>
</dbReference>
<feature type="region of interest" description="Disordered" evidence="1">
    <location>
        <begin position="196"/>
        <end position="222"/>
    </location>
</feature>
<keyword evidence="2" id="KW-1133">Transmembrane helix</keyword>
<proteinExistence type="predicted"/>
<protein>
    <submittedName>
        <fullName evidence="5">MAM domain-containing protein</fullName>
    </submittedName>
</protein>
<organism evidence="4 5">
    <name type="scientific">Meloidogyne hapla</name>
    <name type="common">Root-knot nematode worm</name>
    <dbReference type="NCBI Taxonomy" id="6305"/>
    <lineage>
        <taxon>Eukaryota</taxon>
        <taxon>Metazoa</taxon>
        <taxon>Ecdysozoa</taxon>
        <taxon>Nematoda</taxon>
        <taxon>Chromadorea</taxon>
        <taxon>Rhabditida</taxon>
        <taxon>Tylenchina</taxon>
        <taxon>Tylenchomorpha</taxon>
        <taxon>Tylenchoidea</taxon>
        <taxon>Meloidogynidae</taxon>
        <taxon>Meloidogyninae</taxon>
        <taxon>Meloidogyne</taxon>
    </lineage>
</organism>
<evidence type="ECO:0000259" key="3">
    <source>
        <dbReference type="PROSITE" id="PS50060"/>
    </source>
</evidence>
<dbReference type="SMART" id="SM00137">
    <property type="entry name" value="MAM"/>
    <property type="match status" value="1"/>
</dbReference>
<dbReference type="GO" id="GO:0016020">
    <property type="term" value="C:membrane"/>
    <property type="evidence" value="ECO:0007669"/>
    <property type="project" value="InterPro"/>
</dbReference>
<feature type="transmembrane region" description="Helical" evidence="2">
    <location>
        <begin position="7"/>
        <end position="28"/>
    </location>
</feature>
<sequence>MFNLFNFNLFIFFLIICQINFTLTTYSINCTFEEIKEEENFCGWKPDSDIWKTGNAVLVDSVNSVIHSSSGGDRFAYVQGHYGSPTEGKLKSPLISSDKKLLRFNYWKVSNTPSMDICFVKEEKNKLIEECIDSIQGLGQNEWILRIIELPKEEKNFKIVFKAKNLLSAEDIIGIDDIQLLPSEMTEERIINKNKNQNNKLIKKQRKSNKSEKEENTNQNYFNKKIQEEEKTNKNTNQNYLNQNIKIKHKQRKSSAIQNSESEEENTNKNTNQNNITRIIPYSEIIKNKKEEKKEEKINKNNTTLKHVRLAPLNGRNNKIFKDENKIDM</sequence>
<feature type="region of interest" description="Disordered" evidence="1">
    <location>
        <begin position="243"/>
        <end position="276"/>
    </location>
</feature>
<keyword evidence="4" id="KW-1185">Reference proteome</keyword>
<evidence type="ECO:0000313" key="4">
    <source>
        <dbReference type="Proteomes" id="UP000095281"/>
    </source>
</evidence>